<evidence type="ECO:0000313" key="1">
    <source>
        <dbReference type="EMBL" id="RBO81863.1"/>
    </source>
</evidence>
<evidence type="ECO:0000313" key="2">
    <source>
        <dbReference type="Proteomes" id="UP000252086"/>
    </source>
</evidence>
<dbReference type="RefSeq" id="WP_113875066.1">
    <property type="nucleotide sequence ID" value="NZ_QNRF01000007.1"/>
</dbReference>
<sequence>MASLEEAYSNEYQDIIDPELAYDLYWAGVITDKSAFECPSDKCNAKVTCINLDQEKQDMHQSPHFRGYNHSDDCDATFGQDRVAGVESPTASAQSKFVKNDSISDVFHLKRPKNQFAKKDLKGVDLTKKKKKSNRRERSVTGEEFYGGSEYYSVRSLVSKFIRYKKDGSLSEHKINISGKDVSYKSQFKGVYQQPIVALPDENLIYWGVAFIDYVEKKKYYKLTFGETLEYEGSGIRPSFFISETMISEYPVKNLVVKRLEKISKENDKRAFVFIYSKPHPSGDSYINFELESLDYLEIRYLDLFDDLKKKI</sequence>
<keyword evidence="2" id="KW-1185">Reference proteome</keyword>
<proteinExistence type="predicted"/>
<dbReference type="OrthoDB" id="2990272at2"/>
<dbReference type="Proteomes" id="UP000252086">
    <property type="component" value="Unassembled WGS sequence"/>
</dbReference>
<name>A0A366CVL7_9GAMM</name>
<dbReference type="AlphaFoldDB" id="A0A366CVL7"/>
<protein>
    <recommendedName>
        <fullName evidence="3">Competence protein CoiA-like protein</fullName>
    </recommendedName>
</protein>
<accession>A0A366CVL7</accession>
<reference evidence="1 2" key="1">
    <citation type="submission" date="2018-06" db="EMBL/GenBank/DDBJ databases">
        <title>Genomic Encyclopedia of Type Strains, Phase III (KMG-III): the genomes of soil and plant-associated and newly described type strains.</title>
        <authorList>
            <person name="Whitman W."/>
        </authorList>
    </citation>
    <scope>NUCLEOTIDE SEQUENCE [LARGE SCALE GENOMIC DNA]</scope>
    <source>
        <strain evidence="1 2">CECT 7732</strain>
    </source>
</reference>
<comment type="caution">
    <text evidence="1">The sequence shown here is derived from an EMBL/GenBank/DDBJ whole genome shotgun (WGS) entry which is preliminary data.</text>
</comment>
<gene>
    <name evidence="1" type="ORF">DFP76_1076</name>
</gene>
<organism evidence="1 2">
    <name type="scientific">Marinomonas aquiplantarum</name>
    <dbReference type="NCBI Taxonomy" id="491951"/>
    <lineage>
        <taxon>Bacteria</taxon>
        <taxon>Pseudomonadati</taxon>
        <taxon>Pseudomonadota</taxon>
        <taxon>Gammaproteobacteria</taxon>
        <taxon>Oceanospirillales</taxon>
        <taxon>Oceanospirillaceae</taxon>
        <taxon>Marinomonas</taxon>
    </lineage>
</organism>
<evidence type="ECO:0008006" key="3">
    <source>
        <dbReference type="Google" id="ProtNLM"/>
    </source>
</evidence>
<dbReference type="EMBL" id="QNRF01000007">
    <property type="protein sequence ID" value="RBO81863.1"/>
    <property type="molecule type" value="Genomic_DNA"/>
</dbReference>